<reference evidence="3 4" key="1">
    <citation type="journal article" date="2016" name="Nat. Commun.">
        <title>Thousands of microbial genomes shed light on interconnected biogeochemical processes in an aquifer system.</title>
        <authorList>
            <person name="Anantharaman K."/>
            <person name="Brown C.T."/>
            <person name="Hug L.A."/>
            <person name="Sharon I."/>
            <person name="Castelle C.J."/>
            <person name="Probst A.J."/>
            <person name="Thomas B.C."/>
            <person name="Singh A."/>
            <person name="Wilkins M.J."/>
            <person name="Karaoz U."/>
            <person name="Brodie E.L."/>
            <person name="Williams K.H."/>
            <person name="Hubbard S.S."/>
            <person name="Banfield J.F."/>
        </authorList>
    </citation>
    <scope>NUCLEOTIDE SEQUENCE [LARGE SCALE GENOMIC DNA]</scope>
</reference>
<organism evidence="3 4">
    <name type="scientific">Candidatus Liptonbacteria bacterium RIFCSPLOWO2_01_FULL_52_25</name>
    <dbReference type="NCBI Taxonomy" id="1798650"/>
    <lineage>
        <taxon>Bacteria</taxon>
        <taxon>Candidatus Liptoniibacteriota</taxon>
    </lineage>
</organism>
<dbReference type="PROSITE" id="PS51192">
    <property type="entry name" value="HELICASE_ATP_BIND_1"/>
    <property type="match status" value="1"/>
</dbReference>
<dbReference type="PROSITE" id="PS51194">
    <property type="entry name" value="HELICASE_CTER"/>
    <property type="match status" value="1"/>
</dbReference>
<dbReference type="InterPro" id="IPR014001">
    <property type="entry name" value="Helicase_ATP-bd"/>
</dbReference>
<dbReference type="SMART" id="SM00487">
    <property type="entry name" value="DEXDc"/>
    <property type="match status" value="1"/>
</dbReference>
<evidence type="ECO:0000313" key="3">
    <source>
        <dbReference type="EMBL" id="OGY99498.1"/>
    </source>
</evidence>
<dbReference type="GO" id="GO:0005524">
    <property type="term" value="F:ATP binding"/>
    <property type="evidence" value="ECO:0007669"/>
    <property type="project" value="InterPro"/>
</dbReference>
<accession>A0A1G2CDM8</accession>
<dbReference type="Gene3D" id="3.40.50.300">
    <property type="entry name" value="P-loop containing nucleotide triphosphate hydrolases"/>
    <property type="match status" value="2"/>
</dbReference>
<evidence type="ECO:0008006" key="5">
    <source>
        <dbReference type="Google" id="ProtNLM"/>
    </source>
</evidence>
<dbReference type="InterPro" id="IPR001650">
    <property type="entry name" value="Helicase_C-like"/>
</dbReference>
<feature type="domain" description="Helicase C-terminal" evidence="2">
    <location>
        <begin position="223"/>
        <end position="390"/>
    </location>
</feature>
<gene>
    <name evidence="3" type="ORF">A2945_01415</name>
</gene>
<dbReference type="Pfam" id="PF00271">
    <property type="entry name" value="Helicase_C"/>
    <property type="match status" value="1"/>
</dbReference>
<evidence type="ECO:0000313" key="4">
    <source>
        <dbReference type="Proteomes" id="UP000178880"/>
    </source>
</evidence>
<sequence>MAIFSFLSRQERVSGQPDWSFQDDAVSKLVKDFSGNPLLKTLLIIPTGGGKTVAAIRAISKLIDKGTLDANHRALWIVHTEALQDQAIDERDNTDNAIRFRFNKSLSPILEVHMKTRAANIINSPERQNYKLLIIDEAHHSRAATYASFFGIRIGILGLTATPTRSDSAVLEFDNVAYSISFKELMDRGVVLLPTFESVYTNIVIRARSLGVFDNDRDLDLFNIEARNEIIANEIFRRSKQCKKVLVFVGTNKHALNLYKTLNSYNQRFEKPYGHVGYIYGGDHNEKNISNKDYLDEHRTLGSSILVNCKLLNEGYNDPSLDTIVMATPTSSILYYLQCVGRVVRRNHGAAASHDVYVIEIADKLPNVKYHIDNRWLFADISDYLEPDVSEKLFVDYEDFLISTKVLFRENRIDTSFARAIPQEEDLTEASLLLFNEAPDSSDSLWKPIFITRDNRGRYVDLFNKIGNNIEIFYSQNFDYLLKKFNVPADDFYFNSRPFRASFFMALKRAYDRKTSRQKVDCLKYITFTRMRLGWWQRLLRRIVRLFGLA</sequence>
<dbReference type="GO" id="GO:0003677">
    <property type="term" value="F:DNA binding"/>
    <property type="evidence" value="ECO:0007669"/>
    <property type="project" value="InterPro"/>
</dbReference>
<dbReference type="SUPFAM" id="SSF52540">
    <property type="entry name" value="P-loop containing nucleoside triphosphate hydrolases"/>
    <property type="match status" value="1"/>
</dbReference>
<feature type="domain" description="Helicase ATP-binding" evidence="1">
    <location>
        <begin position="32"/>
        <end position="181"/>
    </location>
</feature>
<dbReference type="Pfam" id="PF04851">
    <property type="entry name" value="ResIII"/>
    <property type="match status" value="1"/>
</dbReference>
<comment type="caution">
    <text evidence="3">The sequence shown here is derived from an EMBL/GenBank/DDBJ whole genome shotgun (WGS) entry which is preliminary data.</text>
</comment>
<dbReference type="Proteomes" id="UP000178880">
    <property type="component" value="Unassembled WGS sequence"/>
</dbReference>
<dbReference type="InterPro" id="IPR027417">
    <property type="entry name" value="P-loop_NTPase"/>
</dbReference>
<dbReference type="GO" id="GO:0016787">
    <property type="term" value="F:hydrolase activity"/>
    <property type="evidence" value="ECO:0007669"/>
    <property type="project" value="InterPro"/>
</dbReference>
<protein>
    <recommendedName>
        <fullName evidence="5">Helicase ATP-binding domain-containing protein</fullName>
    </recommendedName>
</protein>
<dbReference type="STRING" id="1798650.A2945_01415"/>
<dbReference type="EMBL" id="MHLA01000015">
    <property type="protein sequence ID" value="OGY99498.1"/>
    <property type="molecule type" value="Genomic_DNA"/>
</dbReference>
<evidence type="ECO:0000259" key="2">
    <source>
        <dbReference type="PROSITE" id="PS51194"/>
    </source>
</evidence>
<dbReference type="GO" id="GO:0005829">
    <property type="term" value="C:cytosol"/>
    <property type="evidence" value="ECO:0007669"/>
    <property type="project" value="TreeGrafter"/>
</dbReference>
<name>A0A1G2CDM8_9BACT</name>
<dbReference type="InterPro" id="IPR006935">
    <property type="entry name" value="Helicase/UvrB_N"/>
</dbReference>
<dbReference type="AlphaFoldDB" id="A0A1G2CDM8"/>
<dbReference type="PANTHER" id="PTHR47396">
    <property type="entry name" value="TYPE I RESTRICTION ENZYME ECOKI R PROTEIN"/>
    <property type="match status" value="1"/>
</dbReference>
<dbReference type="PANTHER" id="PTHR47396:SF1">
    <property type="entry name" value="ATP-DEPENDENT HELICASE IRC3-RELATED"/>
    <property type="match status" value="1"/>
</dbReference>
<evidence type="ECO:0000259" key="1">
    <source>
        <dbReference type="PROSITE" id="PS51192"/>
    </source>
</evidence>
<dbReference type="InterPro" id="IPR050742">
    <property type="entry name" value="Helicase_Restrict-Modif_Enz"/>
</dbReference>
<proteinExistence type="predicted"/>